<keyword evidence="2" id="KW-0732">Signal</keyword>
<dbReference type="RefSeq" id="WP_307429028.1">
    <property type="nucleotide sequence ID" value="NZ_JAUSVK010000001.1"/>
</dbReference>
<dbReference type="EMBL" id="JAUSVK010000001">
    <property type="protein sequence ID" value="MDQ0393550.1"/>
    <property type="molecule type" value="Genomic_DNA"/>
</dbReference>
<evidence type="ECO:0000313" key="4">
    <source>
        <dbReference type="Proteomes" id="UP001237448"/>
    </source>
</evidence>
<name>A0ABU0FG14_9HYPH</name>
<evidence type="ECO:0000256" key="2">
    <source>
        <dbReference type="SAM" id="SignalP"/>
    </source>
</evidence>
<dbReference type="Proteomes" id="UP001237448">
    <property type="component" value="Unassembled WGS sequence"/>
</dbReference>
<dbReference type="Pfam" id="PF09935">
    <property type="entry name" value="DUF2167"/>
    <property type="match status" value="1"/>
</dbReference>
<keyword evidence="1" id="KW-0472">Membrane</keyword>
<feature type="signal peptide" evidence="2">
    <location>
        <begin position="1"/>
        <end position="26"/>
    </location>
</feature>
<sequence length="296" mass="31005">MAAKTLFFLIGLAAGALAGFSEPAMAEAPSGAEQAQRLQSAVDAMQKVLVPGPGTVPLAAGAGLRVPAGAAFVRQPEAGAWAAASGYEPDKDLVGMVTPMVEGANWVIFLDYHPGGHVSDADARAWNADALLQALRASTAQGNAGRAKRDLPQLEVTGWLERPDYDAAAHRLIWAAKTSEIGDGDEPGSGNIHGFVLGRDGYAEMTMVAPSEEIASYTARARAVLAGIAFGAGGRYEEYAGAGAGERSITALISPAMPAAPSRPSWETLLRTWPFGLAVICVLLLVVLRIRRFKRR</sequence>
<dbReference type="InterPro" id="IPR018682">
    <property type="entry name" value="DUF2167_membr"/>
</dbReference>
<keyword evidence="1" id="KW-0812">Transmembrane</keyword>
<accession>A0ABU0FG14</accession>
<keyword evidence="4" id="KW-1185">Reference proteome</keyword>
<reference evidence="3 4" key="1">
    <citation type="submission" date="2023-07" db="EMBL/GenBank/DDBJ databases">
        <title>Genomic Encyclopedia of Type Strains, Phase IV (KMG-IV): sequencing the most valuable type-strain genomes for metagenomic binning, comparative biology and taxonomic classification.</title>
        <authorList>
            <person name="Goeker M."/>
        </authorList>
    </citation>
    <scope>NUCLEOTIDE SEQUENCE [LARGE SCALE GENOMIC DNA]</scope>
    <source>
        <strain evidence="3 4">DSM 5896</strain>
    </source>
</reference>
<protein>
    <submittedName>
        <fullName evidence="3">Membrane-anchored protein</fullName>
    </submittedName>
</protein>
<evidence type="ECO:0000256" key="1">
    <source>
        <dbReference type="SAM" id="Phobius"/>
    </source>
</evidence>
<organism evidence="3 4">
    <name type="scientific">Labrys monachus</name>
    <dbReference type="NCBI Taxonomy" id="217067"/>
    <lineage>
        <taxon>Bacteria</taxon>
        <taxon>Pseudomonadati</taxon>
        <taxon>Pseudomonadota</taxon>
        <taxon>Alphaproteobacteria</taxon>
        <taxon>Hyphomicrobiales</taxon>
        <taxon>Xanthobacteraceae</taxon>
        <taxon>Labrys</taxon>
    </lineage>
</organism>
<evidence type="ECO:0000313" key="3">
    <source>
        <dbReference type="EMBL" id="MDQ0393550.1"/>
    </source>
</evidence>
<feature type="chain" id="PRO_5047296701" evidence="2">
    <location>
        <begin position="27"/>
        <end position="296"/>
    </location>
</feature>
<comment type="caution">
    <text evidence="3">The sequence shown here is derived from an EMBL/GenBank/DDBJ whole genome shotgun (WGS) entry which is preliminary data.</text>
</comment>
<feature type="transmembrane region" description="Helical" evidence="1">
    <location>
        <begin position="272"/>
        <end position="290"/>
    </location>
</feature>
<proteinExistence type="predicted"/>
<gene>
    <name evidence="3" type="ORF">J3R73_003342</name>
</gene>
<keyword evidence="1" id="KW-1133">Transmembrane helix</keyword>